<dbReference type="AlphaFoldDB" id="A0A1J5PSL4"/>
<accession>A0A1J5PSL4</accession>
<feature type="region of interest" description="Disordered" evidence="1">
    <location>
        <begin position="222"/>
        <end position="242"/>
    </location>
</feature>
<proteinExistence type="predicted"/>
<name>A0A1J5PSL4_9ZZZZ</name>
<organism evidence="2">
    <name type="scientific">mine drainage metagenome</name>
    <dbReference type="NCBI Taxonomy" id="410659"/>
    <lineage>
        <taxon>unclassified sequences</taxon>
        <taxon>metagenomes</taxon>
        <taxon>ecological metagenomes</taxon>
    </lineage>
</organism>
<sequence length="242" mass="25254">MTLQRAAIAVHHLLDEERLRRLEAVVADGAVGPHHLAQGHIGRPQGQAGIGRQGALDPALPGEINDVQDAGVIEGADGRHVAGIANGFPDGDGTPEIHLIVVGFVGFHPRPKGLVVLRPVGVGDGDVVAGVEEPRGHIVHDRRGRLARSEGGTVHEGLHGGAHLPLGLEGAVVLRLVEVVAAHHGPDLARLRVNGHEGALHHRFLIQFEGLRGAVLRGLHQEEGRGPAGQQLLDVLPGPGEG</sequence>
<evidence type="ECO:0000313" key="2">
    <source>
        <dbReference type="EMBL" id="OIQ68283.1"/>
    </source>
</evidence>
<dbReference type="EMBL" id="MLJW01005403">
    <property type="protein sequence ID" value="OIQ68283.1"/>
    <property type="molecule type" value="Genomic_DNA"/>
</dbReference>
<evidence type="ECO:0000256" key="1">
    <source>
        <dbReference type="SAM" id="MobiDB-lite"/>
    </source>
</evidence>
<comment type="caution">
    <text evidence="2">The sequence shown here is derived from an EMBL/GenBank/DDBJ whole genome shotgun (WGS) entry which is preliminary data.</text>
</comment>
<reference evidence="2" key="1">
    <citation type="submission" date="2016-10" db="EMBL/GenBank/DDBJ databases">
        <title>Sequence of Gallionella enrichment culture.</title>
        <authorList>
            <person name="Poehlein A."/>
            <person name="Muehling M."/>
            <person name="Daniel R."/>
        </authorList>
    </citation>
    <scope>NUCLEOTIDE SEQUENCE</scope>
</reference>
<gene>
    <name evidence="2" type="ORF">GALL_501270</name>
</gene>
<protein>
    <submittedName>
        <fullName evidence="2">Uncharacterized protein</fullName>
    </submittedName>
</protein>